<gene>
    <name evidence="8" type="ORF">FHE65_06660</name>
    <name evidence="7" type="ORF">FHE65_13795</name>
</gene>
<dbReference type="Pfam" id="PF01810">
    <property type="entry name" value="LysE"/>
    <property type="match status" value="1"/>
</dbReference>
<proteinExistence type="predicted"/>
<feature type="transmembrane region" description="Helical" evidence="6">
    <location>
        <begin position="43"/>
        <end position="67"/>
    </location>
</feature>
<evidence type="ECO:0000256" key="1">
    <source>
        <dbReference type="ARBA" id="ARBA00004651"/>
    </source>
</evidence>
<comment type="subcellular location">
    <subcellularLocation>
        <location evidence="1">Cell membrane</location>
        <topology evidence="1">Multi-pass membrane protein</topology>
    </subcellularLocation>
</comment>
<evidence type="ECO:0000313" key="9">
    <source>
        <dbReference type="Proteomes" id="UP000306740"/>
    </source>
</evidence>
<dbReference type="Proteomes" id="UP000306740">
    <property type="component" value="Unassembled WGS sequence"/>
</dbReference>
<protein>
    <submittedName>
        <fullName evidence="7">Amino acid transporter</fullName>
    </submittedName>
</protein>
<dbReference type="PANTHER" id="PTHR30086:SF20">
    <property type="entry name" value="ARGININE EXPORTER PROTEIN ARGO-RELATED"/>
    <property type="match status" value="1"/>
</dbReference>
<feature type="transmembrane region" description="Helical" evidence="6">
    <location>
        <begin position="182"/>
        <end position="204"/>
    </location>
</feature>
<feature type="transmembrane region" description="Helical" evidence="6">
    <location>
        <begin position="109"/>
        <end position="130"/>
    </location>
</feature>
<dbReference type="GO" id="GO:0015171">
    <property type="term" value="F:amino acid transmembrane transporter activity"/>
    <property type="evidence" value="ECO:0007669"/>
    <property type="project" value="TreeGrafter"/>
</dbReference>
<keyword evidence="3 6" id="KW-0812">Transmembrane</keyword>
<dbReference type="InterPro" id="IPR001123">
    <property type="entry name" value="LeuE-type"/>
</dbReference>
<evidence type="ECO:0000256" key="6">
    <source>
        <dbReference type="SAM" id="Phobius"/>
    </source>
</evidence>
<comment type="caution">
    <text evidence="7">The sequence shown here is derived from an EMBL/GenBank/DDBJ whole genome shotgun (WGS) entry which is preliminary data.</text>
</comment>
<evidence type="ECO:0000313" key="7">
    <source>
        <dbReference type="EMBL" id="TNC46130.1"/>
    </source>
</evidence>
<feature type="transmembrane region" description="Helical" evidence="6">
    <location>
        <begin position="79"/>
        <end position="97"/>
    </location>
</feature>
<dbReference type="PANTHER" id="PTHR30086">
    <property type="entry name" value="ARGININE EXPORTER PROTEIN ARGO"/>
    <property type="match status" value="1"/>
</dbReference>
<evidence type="ECO:0000256" key="5">
    <source>
        <dbReference type="ARBA" id="ARBA00023136"/>
    </source>
</evidence>
<dbReference type="GO" id="GO:0005886">
    <property type="term" value="C:plasma membrane"/>
    <property type="evidence" value="ECO:0007669"/>
    <property type="project" value="UniProtKB-SubCell"/>
</dbReference>
<evidence type="ECO:0000256" key="3">
    <source>
        <dbReference type="ARBA" id="ARBA00022692"/>
    </source>
</evidence>
<keyword evidence="5 6" id="KW-0472">Membrane</keyword>
<reference evidence="7 9" key="1">
    <citation type="submission" date="2019-05" db="EMBL/GenBank/DDBJ databases">
        <title>Mumia sp. nov., isolated from the intestinal contents of plateau pika (Ochotona curzoniae) in the Qinghai-Tibet plateau of China.</title>
        <authorList>
            <person name="Tian Z."/>
        </authorList>
    </citation>
    <scope>NUCLEOTIDE SEQUENCE [LARGE SCALE GENOMIC DNA]</scope>
    <source>
        <strain evidence="9">527</strain>
        <strain evidence="7">Z527</strain>
    </source>
</reference>
<accession>A0A5C4MND8</accession>
<evidence type="ECO:0000256" key="4">
    <source>
        <dbReference type="ARBA" id="ARBA00022989"/>
    </source>
</evidence>
<name>A0A5C4MND8_9ACTN</name>
<feature type="transmembrane region" description="Helical" evidence="6">
    <location>
        <begin position="6"/>
        <end position="31"/>
    </location>
</feature>
<dbReference type="EMBL" id="VDFR01000061">
    <property type="protein sequence ID" value="TNC46130.1"/>
    <property type="molecule type" value="Genomic_DNA"/>
</dbReference>
<dbReference type="EMBL" id="VDFR01000032">
    <property type="protein sequence ID" value="TNC48845.1"/>
    <property type="molecule type" value="Genomic_DNA"/>
</dbReference>
<sequence>MNTLHVVATLLAGLATGLSLIVAIGAQNAYVLRQGLRQEKVGAVVLVCAASDTVLILAGVAGVGALLTRAPDLVEVARWAGAAFLLGYGLLAARRAVVGGRMDVDDRGVRSALWPVVATALALTWLNPHVYLDTVLLLGSVAGSYGDTRWVFAAGAVVASWVWFAALGYGARVLRPVFTRPVAWRVLDAAVAVVMLAIAARLAFGG</sequence>
<feature type="transmembrane region" description="Helical" evidence="6">
    <location>
        <begin position="150"/>
        <end position="170"/>
    </location>
</feature>
<dbReference type="OrthoDB" id="5638726at2"/>
<keyword evidence="2" id="KW-1003">Cell membrane</keyword>
<evidence type="ECO:0000313" key="8">
    <source>
        <dbReference type="EMBL" id="TNC48845.1"/>
    </source>
</evidence>
<dbReference type="RefSeq" id="WP_139105576.1">
    <property type="nucleotide sequence ID" value="NZ_VDFR01000032.1"/>
</dbReference>
<keyword evidence="4 6" id="KW-1133">Transmembrane helix</keyword>
<organism evidence="7 9">
    <name type="scientific">Mumia zhuanghuii</name>
    <dbReference type="NCBI Taxonomy" id="2585211"/>
    <lineage>
        <taxon>Bacteria</taxon>
        <taxon>Bacillati</taxon>
        <taxon>Actinomycetota</taxon>
        <taxon>Actinomycetes</taxon>
        <taxon>Propionibacteriales</taxon>
        <taxon>Nocardioidaceae</taxon>
        <taxon>Mumia</taxon>
    </lineage>
</organism>
<evidence type="ECO:0000256" key="2">
    <source>
        <dbReference type="ARBA" id="ARBA00022475"/>
    </source>
</evidence>
<dbReference type="AlphaFoldDB" id="A0A5C4MND8"/>